<feature type="region of interest" description="Disordered" evidence="1">
    <location>
        <begin position="1086"/>
        <end position="1114"/>
    </location>
</feature>
<sequence>MDNEEQILQMLEKKQDLFRRHKKSQKPKRCTNVTALHKLRCSDLDSRSVINNRHVQQFVTEQEFRSSPHLPAPPIKCGIDTTFQDNKQNDLKPSGGVAPTSTNSGRIIHGGGREKKDSKSAIVSVDPSSQDGKVNTRHSRTPLASKKELINRSSTVKTMSKVTVEEKSFLKDAELTQKQNSCVDNKVEIEDEERGFFFYSTPENPENKQATTSGKLPGPKGDNLDGEGESSEEDVIEATQVCSVKTKFASSVGRRQNHVDVSESGRRRGPRSLLTVSPPGSLSIKSSLSFGSAVDSLACSSTDQKSHHLITDSQFFQMLGVSDSEQGESYLDTMHCDKASNPIESNNSALVQFEKQTSDRTHAFGSQSNTNDFCQKTSFSVDSQNGQSRLMVDTQDVENRSSINSPSCSIESWLDENTSKVISKKCESTLDSLLDQNTSKVISQKCETKVDCNNDMISMSPIGCRNRLKTCTTDTQNDQSRSSFDSQDGEKSTIDFQNDQRKSAVCLQNPTSSETILSLKNASLSYIPLEQKLSPSSESSELMLKALSTNASSPQESLLYAYPTTVPDTEMPVSEMPYSNFTELDAIPYSQFELSEDFLSNEIPFQNFKGVKARKKSISLVKRRSPRIASQSYSGNNSAGIQSSNVSRATPKSTCTSQMSHRQAGSKAGTQGGSAWRTKKAQAIFAIFQVLIEEMKKIPSSEFELPDVYRSLQSNTDTGEKYLESQPEVVPSNVSLDNVPTSALEEGRSAALSHKTAEGNWKTYHPDEVKPSNYLLNFKNVDQTKVDLDDGMSVQCSGSSKSNNALVRATGSAAIRRGSVAGDPVDFTDCIPESEVDTIEDSEPTESSGLMHTGKSDVTYIVKYNATQTVVSDRHTKKYNSIRKEKSDSTLSVISDDTLITKFDKSELKPPGRSNLMETRQSDESDKGNCKVMGAKKSEVKSVSESDVTGTERFDQVLLKQSCTNGKSEFDGPLTVKSHVKRCENFEVTDSAQSYMAPRKKSSNSEKLLDNTTLSMKAYGKQKVICDQIVGPVRLAPEGNAEPTVILESPLAKSQKGVTNSHMVRSSSNMDVQKMMEGNDVVQKLPVSPLQSGEQNKKQTLEQDLGRNVKGDATRTSASLGDILLESELKEKFMCNPDSVLSQRRIDTPDFPSTPRRRKSKKLRHSLSLNRRLFSRSVVTASADHSPKDKVCSDNYPGVESEKEKTVEDVKYAGNSPGERDCVIVQHCSEEMGAKEKPCSDVSPKAKRRRRNMIENARPSTEEPDADDNVHLSSGENAKVLPPALTLCCENENVESSSTLINETEVMDTSGEGVRVGAANFNGFPFENIEVVNTTSVCSVRDKRDNADVRATYCSPVRVPESSVVRGVDHNFSLTSAADVVRQNTDNVMLNSEADDREHTDSCRVSTVRQNINNVNFPASDLNLIHDKVLVAAECDDIRNVASKQEDNAGCVSFTTGQGLCPSNCHLSPVASSPGVLSQSMCEIVSIGVPMTPSAVGHSVGSLPPSPQTPVTPIISSARRKPTPSVKSHQRFSFTSTPKTNIKQNSLSGLPLESPCSATDYSATLGVENRTINDRNELLCDAIEQGPASTTCSSASKVPQHKCLTETVSVHAPPTLASPTGTSVDNNDEVKPIHHHDGCASLTDRSPLGVAVRTCQVNTSVCEESYVSPGQTLACGSPVVTSCCHGQVKSILHEESYVSPGQPPKCASLGVDQRNNKSCEEKTAHHDESYVSPAQPPQCKTPRGTMISMAQSETPNFEESYVMCPGQPVMSSSSVVTPAGDSQEKMSQQCVMNKGRKLNATPSGLTYIWEEGSSGPRHGSFVFTPGRRKSRSGDRRGKSNKPSKTLKFSGCFQSCSQDAVVRLLCGEVILPDGQSQPYVVSVQATALTIWAQTDQEQWAAELDWALSQASHILSSCLLPAKDSVVVVTSGRLSGQPCSDVFVYHWTSETTSRFSLPLAEEYPELSEPSAVLLCPVSESSLHLGMTTMNQYAVRNVSITTPGHCLRETTVSRPCRGQLLDLVVISGESSAALLGLTADQRLLLWNATLGVELKRINVSSSLPCLTRLLAARSCEGVLILDVAWRSEEADWGSSVALNPMSGQMVTLKTYDTPDNMWKRLEELRSEMGFVTAVNDRGSVAIWSQVTGGLLGWVRSGQTTSVAVMGSSLVLGEIHGCLHLYTAG</sequence>
<gene>
    <name evidence="3" type="primary">LOC101855252</name>
</gene>
<feature type="region of interest" description="Disordered" evidence="1">
    <location>
        <begin position="1233"/>
        <end position="1269"/>
    </location>
</feature>
<keyword evidence="2" id="KW-1185">Reference proteome</keyword>
<feature type="region of interest" description="Disordered" evidence="1">
    <location>
        <begin position="1143"/>
        <end position="1166"/>
    </location>
</feature>
<feature type="compositionally biased region" description="Basic residues" evidence="1">
    <location>
        <begin position="1155"/>
        <end position="1165"/>
    </location>
</feature>
<feature type="compositionally biased region" description="Polar residues" evidence="1">
    <location>
        <begin position="629"/>
        <end position="663"/>
    </location>
</feature>
<name>A0ABM0JNU1_APLCA</name>
<dbReference type="Proteomes" id="UP000694888">
    <property type="component" value="Unplaced"/>
</dbReference>
<feature type="region of interest" description="Disordered" evidence="1">
    <location>
        <begin position="473"/>
        <end position="496"/>
    </location>
</feature>
<dbReference type="InterPro" id="IPR015943">
    <property type="entry name" value="WD40/YVTN_repeat-like_dom_sf"/>
</dbReference>
<evidence type="ECO:0000313" key="3">
    <source>
        <dbReference type="RefSeq" id="XP_005098045.1"/>
    </source>
</evidence>
<feature type="region of interest" description="Disordered" evidence="1">
    <location>
        <begin position="905"/>
        <end position="930"/>
    </location>
</feature>
<organism evidence="2 3">
    <name type="scientific">Aplysia californica</name>
    <name type="common">California sea hare</name>
    <dbReference type="NCBI Taxonomy" id="6500"/>
    <lineage>
        <taxon>Eukaryota</taxon>
        <taxon>Metazoa</taxon>
        <taxon>Spiralia</taxon>
        <taxon>Lophotrochozoa</taxon>
        <taxon>Mollusca</taxon>
        <taxon>Gastropoda</taxon>
        <taxon>Heterobranchia</taxon>
        <taxon>Euthyneura</taxon>
        <taxon>Tectipleura</taxon>
        <taxon>Aplysiida</taxon>
        <taxon>Aplysioidea</taxon>
        <taxon>Aplysiidae</taxon>
        <taxon>Aplysia</taxon>
    </lineage>
</organism>
<feature type="region of interest" description="Disordered" evidence="1">
    <location>
        <begin position="83"/>
        <end position="141"/>
    </location>
</feature>
<feature type="compositionally biased region" description="Polar residues" evidence="1">
    <location>
        <begin position="473"/>
        <end position="486"/>
    </location>
</feature>
<feature type="compositionally biased region" description="Basic and acidic residues" evidence="1">
    <location>
        <begin position="920"/>
        <end position="929"/>
    </location>
</feature>
<feature type="region of interest" description="Disordered" evidence="1">
    <location>
        <begin position="629"/>
        <end position="674"/>
    </location>
</feature>
<feature type="compositionally biased region" description="Acidic residues" evidence="1">
    <location>
        <begin position="224"/>
        <end position="233"/>
    </location>
</feature>
<feature type="region of interest" description="Disordered" evidence="1">
    <location>
        <begin position="1496"/>
        <end position="1548"/>
    </location>
</feature>
<dbReference type="Gene3D" id="2.130.10.10">
    <property type="entry name" value="YVTN repeat-like/Quinoprotein amine dehydrogenase"/>
    <property type="match status" value="1"/>
</dbReference>
<feature type="region of interest" description="Disordered" evidence="1">
    <location>
        <begin position="198"/>
        <end position="233"/>
    </location>
</feature>
<protein>
    <submittedName>
        <fullName evidence="3">Uncharacterized protein LOC101855252</fullName>
    </submittedName>
</protein>
<dbReference type="GeneID" id="101855252"/>
<feature type="compositionally biased region" description="Basic and acidic residues" evidence="1">
    <location>
        <begin position="1095"/>
        <end position="1113"/>
    </location>
</feature>
<proteinExistence type="predicted"/>
<feature type="compositionally biased region" description="Polar residues" evidence="1">
    <location>
        <begin position="201"/>
        <end position="214"/>
    </location>
</feature>
<dbReference type="RefSeq" id="XP_005098045.1">
    <property type="nucleotide sequence ID" value="XM_005097988.3"/>
</dbReference>
<feature type="region of interest" description="Disordered" evidence="1">
    <location>
        <begin position="1185"/>
        <end position="1206"/>
    </location>
</feature>
<accession>A0ABM0JNU1</accession>
<feature type="region of interest" description="Disordered" evidence="1">
    <location>
        <begin position="1818"/>
        <end position="1843"/>
    </location>
</feature>
<feature type="compositionally biased region" description="Polar residues" evidence="1">
    <location>
        <begin position="1525"/>
        <end position="1548"/>
    </location>
</feature>
<feature type="compositionally biased region" description="Basic and acidic residues" evidence="1">
    <location>
        <begin position="257"/>
        <end position="266"/>
    </location>
</feature>
<feature type="region of interest" description="Disordered" evidence="1">
    <location>
        <begin position="253"/>
        <end position="278"/>
    </location>
</feature>
<reference evidence="3" key="1">
    <citation type="submission" date="2025-08" db="UniProtKB">
        <authorList>
            <consortium name="RefSeq"/>
        </authorList>
    </citation>
    <scope>IDENTIFICATION</scope>
</reference>
<evidence type="ECO:0000313" key="2">
    <source>
        <dbReference type="Proteomes" id="UP000694888"/>
    </source>
</evidence>
<evidence type="ECO:0000256" key="1">
    <source>
        <dbReference type="SAM" id="MobiDB-lite"/>
    </source>
</evidence>